<dbReference type="UniPathway" id="UPA00035">
    <property type="reaction ID" value="UER00044"/>
</dbReference>
<dbReference type="Proteomes" id="UP000490821">
    <property type="component" value="Unassembled WGS sequence"/>
</dbReference>
<dbReference type="PANTHER" id="PTHR43406">
    <property type="entry name" value="TRYPTOPHAN SYNTHASE, ALPHA CHAIN"/>
    <property type="match status" value="1"/>
</dbReference>
<proteinExistence type="inferred from homology"/>
<evidence type="ECO:0000313" key="11">
    <source>
        <dbReference type="EMBL" id="GFI42094.1"/>
    </source>
</evidence>
<dbReference type="PANTHER" id="PTHR43406:SF1">
    <property type="entry name" value="TRYPTOPHAN SYNTHASE ALPHA CHAIN, CHLOROPLASTIC"/>
    <property type="match status" value="1"/>
</dbReference>
<dbReference type="RefSeq" id="WP_172473220.1">
    <property type="nucleotide sequence ID" value="NZ_BLMI01000264.1"/>
</dbReference>
<keyword evidence="7 9" id="KW-0456">Lyase</keyword>
<dbReference type="GO" id="GO:0005829">
    <property type="term" value="C:cytosol"/>
    <property type="evidence" value="ECO:0007669"/>
    <property type="project" value="TreeGrafter"/>
</dbReference>
<dbReference type="AlphaFoldDB" id="A0A829ZGP7"/>
<keyword evidence="5 9" id="KW-0822">Tryptophan biosynthesis</keyword>
<dbReference type="SUPFAM" id="SSF51366">
    <property type="entry name" value="Ribulose-phoshate binding barrel"/>
    <property type="match status" value="1"/>
</dbReference>
<evidence type="ECO:0000256" key="4">
    <source>
        <dbReference type="ARBA" id="ARBA00022605"/>
    </source>
</evidence>
<evidence type="ECO:0000256" key="3">
    <source>
        <dbReference type="ARBA" id="ARBA00011270"/>
    </source>
</evidence>
<organism evidence="11 12">
    <name type="scientific">Thomasclavelia cocleata</name>
    <dbReference type="NCBI Taxonomy" id="69824"/>
    <lineage>
        <taxon>Bacteria</taxon>
        <taxon>Bacillati</taxon>
        <taxon>Bacillota</taxon>
        <taxon>Erysipelotrichia</taxon>
        <taxon>Erysipelotrichales</taxon>
        <taxon>Coprobacillaceae</taxon>
        <taxon>Thomasclavelia</taxon>
    </lineage>
</organism>
<evidence type="ECO:0000256" key="1">
    <source>
        <dbReference type="ARBA" id="ARBA00003365"/>
    </source>
</evidence>
<dbReference type="InterPro" id="IPR013785">
    <property type="entry name" value="Aldolase_TIM"/>
</dbReference>
<reference evidence="11 12" key="1">
    <citation type="journal article" date="2020" name="Microbiome">
        <title>Single-cell genomics of uncultured bacteria reveals dietary fiber responders in the mouse gut microbiota.</title>
        <authorList>
            <person name="Chijiiwa R."/>
            <person name="Hosokawa M."/>
            <person name="Kogawa M."/>
            <person name="Nishikawa Y."/>
            <person name="Ide K."/>
            <person name="Sakanashi C."/>
            <person name="Takahashi K."/>
            <person name="Takeyama H."/>
        </authorList>
    </citation>
    <scope>NUCLEOTIDE SEQUENCE [LARGE SCALE GENOMIC DNA]</scope>
    <source>
        <strain evidence="11">IMSAGC_017</strain>
    </source>
</reference>
<dbReference type="HAMAP" id="MF_00131">
    <property type="entry name" value="Trp_synth_alpha"/>
    <property type="match status" value="1"/>
</dbReference>
<evidence type="ECO:0000256" key="5">
    <source>
        <dbReference type="ARBA" id="ARBA00022822"/>
    </source>
</evidence>
<comment type="caution">
    <text evidence="9">Lacks conserved residue(s) required for the propagation of feature annotation.</text>
</comment>
<keyword evidence="6 9" id="KW-0057">Aromatic amino acid biosynthesis</keyword>
<comment type="subunit">
    <text evidence="3 9">Tetramer of two alpha and two beta chains.</text>
</comment>
<comment type="caution">
    <text evidence="11">The sequence shown here is derived from an EMBL/GenBank/DDBJ whole genome shotgun (WGS) entry which is preliminary data.</text>
</comment>
<dbReference type="GO" id="GO:0004834">
    <property type="term" value="F:tryptophan synthase activity"/>
    <property type="evidence" value="ECO:0007669"/>
    <property type="project" value="UniProtKB-UniRule"/>
</dbReference>
<evidence type="ECO:0000256" key="6">
    <source>
        <dbReference type="ARBA" id="ARBA00023141"/>
    </source>
</evidence>
<dbReference type="Gene3D" id="3.20.20.70">
    <property type="entry name" value="Aldolase class I"/>
    <property type="match status" value="1"/>
</dbReference>
<comment type="pathway">
    <text evidence="2 9">Amino-acid biosynthesis; L-tryptophan biosynthesis; L-tryptophan from chorismate: step 5/5.</text>
</comment>
<dbReference type="EMBL" id="BLMI01000264">
    <property type="protein sequence ID" value="GFI42094.1"/>
    <property type="molecule type" value="Genomic_DNA"/>
</dbReference>
<evidence type="ECO:0000256" key="8">
    <source>
        <dbReference type="ARBA" id="ARBA00049047"/>
    </source>
</evidence>
<comment type="function">
    <text evidence="1 9">The alpha subunit is responsible for the aldol cleavage of indoleglycerol phosphate to indole and glyceraldehyde 3-phosphate.</text>
</comment>
<dbReference type="EC" id="4.2.1.20" evidence="9"/>
<dbReference type="NCBIfam" id="TIGR00262">
    <property type="entry name" value="trpA"/>
    <property type="match status" value="1"/>
</dbReference>
<comment type="similarity">
    <text evidence="9 10">Belongs to the TrpA family.</text>
</comment>
<sequence length="248" mass="27896">MSRIENAFKNKKAFIGFLVAGDPYLEKTVEYILELEKAGASLIQIGIPFSDPIAEGVVVQEANIRALSKNMTTDKVFQIVKEVRKTSDIPICLMTYLNPVFHYGYDKFFKKCQEAGVDGIIIPDCPFEESKEVSDICYKYDVDLISIIAPTSKERILDITKRAKGFIYLVSSMDTIETVASTVKEIKTITDLPVVTDFEINDQEQIKYFSNFADGMIVGSAIVNIIKEYGEKANKPLYDHVKSLTEVM</sequence>
<dbReference type="Pfam" id="PF00290">
    <property type="entry name" value="Trp_syntA"/>
    <property type="match status" value="1"/>
</dbReference>
<evidence type="ECO:0000256" key="2">
    <source>
        <dbReference type="ARBA" id="ARBA00004733"/>
    </source>
</evidence>
<evidence type="ECO:0000256" key="10">
    <source>
        <dbReference type="RuleBase" id="RU003662"/>
    </source>
</evidence>
<name>A0A829ZGP7_9FIRM</name>
<accession>A0A829ZGP7</accession>
<dbReference type="CDD" id="cd04724">
    <property type="entry name" value="Tryptophan_synthase_alpha"/>
    <property type="match status" value="1"/>
</dbReference>
<protein>
    <recommendedName>
        <fullName evidence="9">Tryptophan synthase alpha chain</fullName>
        <ecNumber evidence="9">4.2.1.20</ecNumber>
    </recommendedName>
</protein>
<evidence type="ECO:0000256" key="9">
    <source>
        <dbReference type="HAMAP-Rule" id="MF_00131"/>
    </source>
</evidence>
<dbReference type="InterPro" id="IPR002028">
    <property type="entry name" value="Trp_synthase_suA"/>
</dbReference>
<gene>
    <name evidence="9 11" type="primary">trpA</name>
    <name evidence="11" type="ORF">IMSAGC017_02141</name>
</gene>
<feature type="active site" description="Proton acceptor" evidence="9">
    <location>
        <position position="55"/>
    </location>
</feature>
<dbReference type="InterPro" id="IPR011060">
    <property type="entry name" value="RibuloseP-bd_barrel"/>
</dbReference>
<evidence type="ECO:0000256" key="7">
    <source>
        <dbReference type="ARBA" id="ARBA00023239"/>
    </source>
</evidence>
<evidence type="ECO:0000313" key="12">
    <source>
        <dbReference type="Proteomes" id="UP000490821"/>
    </source>
</evidence>
<keyword evidence="4 9" id="KW-0028">Amino-acid biosynthesis</keyword>
<dbReference type="FunFam" id="3.20.20.70:FF:000037">
    <property type="entry name" value="Tryptophan synthase alpha chain"/>
    <property type="match status" value="1"/>
</dbReference>
<comment type="catalytic activity">
    <reaction evidence="8 9">
        <text>(1S,2R)-1-C-(indol-3-yl)glycerol 3-phosphate + L-serine = D-glyceraldehyde 3-phosphate + L-tryptophan + H2O</text>
        <dbReference type="Rhea" id="RHEA:10532"/>
        <dbReference type="ChEBI" id="CHEBI:15377"/>
        <dbReference type="ChEBI" id="CHEBI:33384"/>
        <dbReference type="ChEBI" id="CHEBI:57912"/>
        <dbReference type="ChEBI" id="CHEBI:58866"/>
        <dbReference type="ChEBI" id="CHEBI:59776"/>
        <dbReference type="EC" id="4.2.1.20"/>
    </reaction>
</comment>